<reference evidence="2 3" key="1">
    <citation type="submission" date="2024-06" db="EMBL/GenBank/DDBJ databases">
        <authorList>
            <person name="Kaempfer P."/>
            <person name="Viver T."/>
        </authorList>
    </citation>
    <scope>NUCLEOTIDE SEQUENCE [LARGE SCALE GENOMIC DNA]</scope>
    <source>
        <strain evidence="2 3">ST-119</strain>
    </source>
</reference>
<evidence type="ECO:0008006" key="4">
    <source>
        <dbReference type="Google" id="ProtNLM"/>
    </source>
</evidence>
<gene>
    <name evidence="2" type="ORF">ABS766_16070</name>
</gene>
<dbReference type="RefSeq" id="WP_408086217.1">
    <property type="nucleotide sequence ID" value="NZ_JBELPZ010000025.1"/>
</dbReference>
<feature type="signal peptide" evidence="1">
    <location>
        <begin position="1"/>
        <end position="20"/>
    </location>
</feature>
<name>A0ABW8Z057_9FLAO</name>
<sequence length="72" mass="7643">MKKLYLAVALLAILSISACSSDDSNNNDNNCVTCQIAGSNTEVCEGENGNAYYSGVDSGVNFYSYISDLDCN</sequence>
<evidence type="ECO:0000313" key="2">
    <source>
        <dbReference type="EMBL" id="MFL9845939.1"/>
    </source>
</evidence>
<protein>
    <recommendedName>
        <fullName evidence="4">Lipoprotein</fullName>
    </recommendedName>
</protein>
<comment type="caution">
    <text evidence="2">The sequence shown here is derived from an EMBL/GenBank/DDBJ whole genome shotgun (WGS) entry which is preliminary data.</text>
</comment>
<organism evidence="2 3">
    <name type="scientific">Flavobacterium rhizosphaerae</name>
    <dbReference type="NCBI Taxonomy" id="3163298"/>
    <lineage>
        <taxon>Bacteria</taxon>
        <taxon>Pseudomonadati</taxon>
        <taxon>Bacteroidota</taxon>
        <taxon>Flavobacteriia</taxon>
        <taxon>Flavobacteriales</taxon>
        <taxon>Flavobacteriaceae</taxon>
        <taxon>Flavobacterium</taxon>
    </lineage>
</organism>
<feature type="chain" id="PRO_5045577934" description="Lipoprotein" evidence="1">
    <location>
        <begin position="21"/>
        <end position="72"/>
    </location>
</feature>
<evidence type="ECO:0000256" key="1">
    <source>
        <dbReference type="SAM" id="SignalP"/>
    </source>
</evidence>
<proteinExistence type="predicted"/>
<evidence type="ECO:0000313" key="3">
    <source>
        <dbReference type="Proteomes" id="UP001629156"/>
    </source>
</evidence>
<keyword evidence="1" id="KW-0732">Signal</keyword>
<keyword evidence="3" id="KW-1185">Reference proteome</keyword>
<dbReference type="EMBL" id="JBELPZ010000025">
    <property type="protein sequence ID" value="MFL9845939.1"/>
    <property type="molecule type" value="Genomic_DNA"/>
</dbReference>
<dbReference type="Proteomes" id="UP001629156">
    <property type="component" value="Unassembled WGS sequence"/>
</dbReference>
<dbReference type="PROSITE" id="PS51257">
    <property type="entry name" value="PROKAR_LIPOPROTEIN"/>
    <property type="match status" value="1"/>
</dbReference>
<accession>A0ABW8Z057</accession>